<evidence type="ECO:0000256" key="1">
    <source>
        <dbReference type="SAM" id="Coils"/>
    </source>
</evidence>
<evidence type="ECO:0000313" key="3">
    <source>
        <dbReference type="EMBL" id="KAK9719887.1"/>
    </source>
</evidence>
<feature type="coiled-coil region" evidence="1">
    <location>
        <begin position="55"/>
        <end position="144"/>
    </location>
</feature>
<keyword evidence="1" id="KW-0175">Coiled coil</keyword>
<name>A0AAW1KK95_POPJA</name>
<gene>
    <name evidence="3" type="ORF">QE152_g22404</name>
</gene>
<sequence>MPRPHHDNTRKRKTCPRSEDTETEIHCVKEKRYKSSEHEKPSKNCYTIECCDEKLIKSQQNLQSLIDCKRQLEDELDKSLDDIKCINSRIGDLECRLEKLMAAQAAQECQNRMKNEICMIKEERKKTEQDLQHYRRKLREKLERLKRCAGKDDNECN</sequence>
<keyword evidence="4" id="KW-1185">Reference proteome</keyword>
<proteinExistence type="predicted"/>
<feature type="region of interest" description="Disordered" evidence="2">
    <location>
        <begin position="1"/>
        <end position="21"/>
    </location>
</feature>
<dbReference type="Proteomes" id="UP001458880">
    <property type="component" value="Unassembled WGS sequence"/>
</dbReference>
<dbReference type="AlphaFoldDB" id="A0AAW1KK95"/>
<protein>
    <submittedName>
        <fullName evidence="3">Uncharacterized protein</fullName>
    </submittedName>
</protein>
<organism evidence="3 4">
    <name type="scientific">Popillia japonica</name>
    <name type="common">Japanese beetle</name>
    <dbReference type="NCBI Taxonomy" id="7064"/>
    <lineage>
        <taxon>Eukaryota</taxon>
        <taxon>Metazoa</taxon>
        <taxon>Ecdysozoa</taxon>
        <taxon>Arthropoda</taxon>
        <taxon>Hexapoda</taxon>
        <taxon>Insecta</taxon>
        <taxon>Pterygota</taxon>
        <taxon>Neoptera</taxon>
        <taxon>Endopterygota</taxon>
        <taxon>Coleoptera</taxon>
        <taxon>Polyphaga</taxon>
        <taxon>Scarabaeiformia</taxon>
        <taxon>Scarabaeidae</taxon>
        <taxon>Rutelinae</taxon>
        <taxon>Popillia</taxon>
    </lineage>
</organism>
<evidence type="ECO:0000256" key="2">
    <source>
        <dbReference type="SAM" id="MobiDB-lite"/>
    </source>
</evidence>
<reference evidence="3 4" key="1">
    <citation type="journal article" date="2024" name="BMC Genomics">
        <title>De novo assembly and annotation of Popillia japonica's genome with initial clues to its potential as an invasive pest.</title>
        <authorList>
            <person name="Cucini C."/>
            <person name="Boschi S."/>
            <person name="Funari R."/>
            <person name="Cardaioli E."/>
            <person name="Iannotti N."/>
            <person name="Marturano G."/>
            <person name="Paoli F."/>
            <person name="Bruttini M."/>
            <person name="Carapelli A."/>
            <person name="Frati F."/>
            <person name="Nardi F."/>
        </authorList>
    </citation>
    <scope>NUCLEOTIDE SEQUENCE [LARGE SCALE GENOMIC DNA]</scope>
    <source>
        <strain evidence="3">DMR45628</strain>
    </source>
</reference>
<dbReference type="EMBL" id="JASPKY010000215">
    <property type="protein sequence ID" value="KAK9719887.1"/>
    <property type="molecule type" value="Genomic_DNA"/>
</dbReference>
<evidence type="ECO:0000313" key="4">
    <source>
        <dbReference type="Proteomes" id="UP001458880"/>
    </source>
</evidence>
<accession>A0AAW1KK95</accession>
<comment type="caution">
    <text evidence="3">The sequence shown here is derived from an EMBL/GenBank/DDBJ whole genome shotgun (WGS) entry which is preliminary data.</text>
</comment>